<evidence type="ECO:0000256" key="1">
    <source>
        <dbReference type="ARBA" id="ARBA00004123"/>
    </source>
</evidence>
<dbReference type="AlphaFoldDB" id="A0A482X418"/>
<keyword evidence="3" id="KW-0677">Repeat</keyword>
<comment type="caution">
    <text evidence="9">The sequence shown here is derived from an EMBL/GenBank/DDBJ whole genome shotgun (WGS) entry which is preliminary data.</text>
</comment>
<keyword evidence="2" id="KW-0479">Metal-binding</keyword>
<evidence type="ECO:0000256" key="6">
    <source>
        <dbReference type="ARBA" id="ARBA00023242"/>
    </source>
</evidence>
<dbReference type="InParanoid" id="A0A482X418"/>
<dbReference type="PANTHER" id="PTHR24376">
    <property type="entry name" value="ZINC FINGER PROTEIN"/>
    <property type="match status" value="1"/>
</dbReference>
<dbReference type="Pfam" id="PF13912">
    <property type="entry name" value="zf-C2H2_6"/>
    <property type="match status" value="1"/>
</dbReference>
<evidence type="ECO:0000313" key="9">
    <source>
        <dbReference type="EMBL" id="RZF40011.1"/>
    </source>
</evidence>
<dbReference type="PANTHER" id="PTHR24376:SF235">
    <property type="entry name" value="C2H2-TYPE DOMAIN-CONTAINING PROTEIN"/>
    <property type="match status" value="1"/>
</dbReference>
<evidence type="ECO:0000256" key="2">
    <source>
        <dbReference type="ARBA" id="ARBA00022723"/>
    </source>
</evidence>
<name>A0A482X418_LAOST</name>
<feature type="domain" description="C2H2-type" evidence="8">
    <location>
        <begin position="167"/>
        <end position="194"/>
    </location>
</feature>
<feature type="domain" description="C2H2-type" evidence="8">
    <location>
        <begin position="337"/>
        <end position="364"/>
    </location>
</feature>
<keyword evidence="10" id="KW-1185">Reference proteome</keyword>
<dbReference type="InterPro" id="IPR036236">
    <property type="entry name" value="Znf_C2H2_sf"/>
</dbReference>
<dbReference type="Gene3D" id="3.30.160.60">
    <property type="entry name" value="Classic Zinc Finger"/>
    <property type="match status" value="7"/>
</dbReference>
<organism evidence="9 10">
    <name type="scientific">Laodelphax striatellus</name>
    <name type="common">Small brown planthopper</name>
    <name type="synonym">Delphax striatella</name>
    <dbReference type="NCBI Taxonomy" id="195883"/>
    <lineage>
        <taxon>Eukaryota</taxon>
        <taxon>Metazoa</taxon>
        <taxon>Ecdysozoa</taxon>
        <taxon>Arthropoda</taxon>
        <taxon>Hexapoda</taxon>
        <taxon>Insecta</taxon>
        <taxon>Pterygota</taxon>
        <taxon>Neoptera</taxon>
        <taxon>Paraneoptera</taxon>
        <taxon>Hemiptera</taxon>
        <taxon>Auchenorrhyncha</taxon>
        <taxon>Fulgoroidea</taxon>
        <taxon>Delphacidae</taxon>
        <taxon>Criomorphinae</taxon>
        <taxon>Laodelphax</taxon>
    </lineage>
</organism>
<protein>
    <recommendedName>
        <fullName evidence="8">C2H2-type domain-containing protein</fullName>
    </recommendedName>
</protein>
<proteinExistence type="predicted"/>
<gene>
    <name evidence="9" type="ORF">LSTR_LSTR002414</name>
</gene>
<keyword evidence="6" id="KW-0539">Nucleus</keyword>
<keyword evidence="5" id="KW-0862">Zinc</keyword>
<evidence type="ECO:0000256" key="7">
    <source>
        <dbReference type="PROSITE-ProRule" id="PRU00042"/>
    </source>
</evidence>
<feature type="domain" description="C2H2-type" evidence="8">
    <location>
        <begin position="365"/>
        <end position="390"/>
    </location>
</feature>
<dbReference type="GO" id="GO:0005634">
    <property type="term" value="C:nucleus"/>
    <property type="evidence" value="ECO:0007669"/>
    <property type="project" value="UniProtKB-SubCell"/>
</dbReference>
<dbReference type="EMBL" id="QKKF02019433">
    <property type="protein sequence ID" value="RZF40011.1"/>
    <property type="molecule type" value="Genomic_DNA"/>
</dbReference>
<dbReference type="GO" id="GO:0000978">
    <property type="term" value="F:RNA polymerase II cis-regulatory region sequence-specific DNA binding"/>
    <property type="evidence" value="ECO:0007669"/>
    <property type="project" value="TreeGrafter"/>
</dbReference>
<evidence type="ECO:0000256" key="4">
    <source>
        <dbReference type="ARBA" id="ARBA00022771"/>
    </source>
</evidence>
<dbReference type="SMART" id="SM00355">
    <property type="entry name" value="ZnF_C2H2"/>
    <property type="match status" value="14"/>
</dbReference>
<feature type="domain" description="C2H2-type" evidence="8">
    <location>
        <begin position="487"/>
        <end position="514"/>
    </location>
</feature>
<dbReference type="GO" id="GO:0001228">
    <property type="term" value="F:DNA-binding transcription activator activity, RNA polymerase II-specific"/>
    <property type="evidence" value="ECO:0007669"/>
    <property type="project" value="TreeGrafter"/>
</dbReference>
<dbReference type="FunCoup" id="A0A482X418">
    <property type="interactions" value="162"/>
</dbReference>
<sequence>MSCKDSDSTKRVKKKMSISDIKNQVANMLGAIAELDSKEQSEAYNYLQKCVIKLEVDDSLPPSDSGCLETDDCNSMSNDSGYLDNNKGTTEAKTDDNISNLVTGSTCSICGLIFTTADDLLKHCAQHKEYNMSCYNCKKSFCSTDVFEIHKKLKVCSKDTQSWADKLKCTLCDRNFTNPQHYSLHMKGHERNKCTVCGADLNSRKLLEKHMMELHNTKPEKIYLKCLFCDMKFVQKRSRLKHYKTFHREEASLICFICGTVFNTKENLENHSKTHDIKTFKCELCSATFCRRQQYLTHVKDHNKYLCVTCDKSYPNLKVLEQHEQDGHIISGLQMQYNCSECNRVFHFHSSLFYHMKTHANEKTFSCQECGSVFKNSVDYKIHINSVDAHVKDLVPTNVFECTYCSKQFTVKRKLHCHQFKCKSKKTVVLSCEVCEFKTSFKSKLKEHMNIHWKNKRFICEKCGNVFCSRNQLTEHLNYIHSDERNFSCEKCGQTFKAANVLNRHMACHSDEKNHQCHCGQAYKLKSNLRRHQMVAHGCVTPKRAKNMLAAGESLGKKQQIKGNEVVLDDSNVTDTVYNLLDPQYLAEPNMMLPNGQVDNQMLQVSYPGMSYVPENKSQHLVFSQSLDIDNLHVVETMLQSDASPGDASHSVMFDRHGLSEHEAAAYHHLSPTDGGGFIHPPIEPSLVTSLGDADLAVSSAATQQSLINALPDYLPHNFHFLNM</sequence>
<dbReference type="PROSITE" id="PS00028">
    <property type="entry name" value="ZINC_FINGER_C2H2_1"/>
    <property type="match status" value="9"/>
</dbReference>
<evidence type="ECO:0000259" key="8">
    <source>
        <dbReference type="PROSITE" id="PS50157"/>
    </source>
</evidence>
<evidence type="ECO:0000256" key="3">
    <source>
        <dbReference type="ARBA" id="ARBA00022737"/>
    </source>
</evidence>
<reference evidence="9 10" key="1">
    <citation type="journal article" date="2017" name="Gigascience">
        <title>Genome sequence of the small brown planthopper, Laodelphax striatellus.</title>
        <authorList>
            <person name="Zhu J."/>
            <person name="Jiang F."/>
            <person name="Wang X."/>
            <person name="Yang P."/>
            <person name="Bao Y."/>
            <person name="Zhao W."/>
            <person name="Wang W."/>
            <person name="Lu H."/>
            <person name="Wang Q."/>
            <person name="Cui N."/>
            <person name="Li J."/>
            <person name="Chen X."/>
            <person name="Luo L."/>
            <person name="Yu J."/>
            <person name="Kang L."/>
            <person name="Cui F."/>
        </authorList>
    </citation>
    <scope>NUCLEOTIDE SEQUENCE [LARGE SCALE GENOMIC DNA]</scope>
    <source>
        <strain evidence="9">Lst14</strain>
    </source>
</reference>
<dbReference type="STRING" id="195883.A0A482X418"/>
<dbReference type="GO" id="GO:0008270">
    <property type="term" value="F:zinc ion binding"/>
    <property type="evidence" value="ECO:0007669"/>
    <property type="project" value="UniProtKB-KW"/>
</dbReference>
<dbReference type="Proteomes" id="UP000291343">
    <property type="component" value="Unassembled WGS sequence"/>
</dbReference>
<feature type="domain" description="C2H2-type" evidence="8">
    <location>
        <begin position="458"/>
        <end position="486"/>
    </location>
</feature>
<feature type="domain" description="C2H2-type" evidence="8">
    <location>
        <begin position="280"/>
        <end position="302"/>
    </location>
</feature>
<evidence type="ECO:0000256" key="5">
    <source>
        <dbReference type="ARBA" id="ARBA00022833"/>
    </source>
</evidence>
<evidence type="ECO:0000313" key="10">
    <source>
        <dbReference type="Proteomes" id="UP000291343"/>
    </source>
</evidence>
<accession>A0A482X418</accession>
<comment type="subcellular location">
    <subcellularLocation>
        <location evidence="1">Nucleus</location>
    </subcellularLocation>
</comment>
<dbReference type="Pfam" id="PF00096">
    <property type="entry name" value="zf-C2H2"/>
    <property type="match status" value="4"/>
</dbReference>
<dbReference type="OrthoDB" id="3565419at2759"/>
<feature type="domain" description="C2H2-type" evidence="8">
    <location>
        <begin position="400"/>
        <end position="427"/>
    </location>
</feature>
<dbReference type="PROSITE" id="PS50157">
    <property type="entry name" value="ZINC_FINGER_C2H2_2"/>
    <property type="match status" value="8"/>
</dbReference>
<keyword evidence="4 7" id="KW-0863">Zinc-finger</keyword>
<feature type="domain" description="C2H2-type" evidence="8">
    <location>
        <begin position="253"/>
        <end position="275"/>
    </location>
</feature>
<dbReference type="SUPFAM" id="SSF57667">
    <property type="entry name" value="beta-beta-alpha zinc fingers"/>
    <property type="match status" value="6"/>
</dbReference>
<dbReference type="InterPro" id="IPR013087">
    <property type="entry name" value="Znf_C2H2_type"/>
</dbReference>